<dbReference type="InterPro" id="IPR010941">
    <property type="entry name" value="PhaC_N"/>
</dbReference>
<keyword evidence="2" id="KW-0963">Cytoplasm</keyword>
<dbReference type="STRING" id="1036779.SAMN04515666_101746"/>
<evidence type="ECO:0000259" key="5">
    <source>
        <dbReference type="Pfam" id="PF00561"/>
    </source>
</evidence>
<reference evidence="8" key="1">
    <citation type="submission" date="2016-10" db="EMBL/GenBank/DDBJ databases">
        <authorList>
            <person name="Varghese N."/>
            <person name="Submissions S."/>
        </authorList>
    </citation>
    <scope>NUCLEOTIDE SEQUENCE [LARGE SCALE GENOMIC DNA]</scope>
    <source>
        <strain evidence="8">LMG 26383,CCUG 61248,R- 45681</strain>
    </source>
</reference>
<protein>
    <submittedName>
        <fullName evidence="7">Polyhydroxyalkanoate synthase</fullName>
    </submittedName>
</protein>
<keyword evidence="4" id="KW-0012">Acyltransferase</keyword>
<dbReference type="InterPro" id="IPR029058">
    <property type="entry name" value="AB_hydrolase_fold"/>
</dbReference>
<evidence type="ECO:0000313" key="7">
    <source>
        <dbReference type="EMBL" id="SEK53129.1"/>
    </source>
</evidence>
<feature type="domain" description="Poly-beta-hydroxybutyrate polymerase N-terminal" evidence="6">
    <location>
        <begin position="143"/>
        <end position="315"/>
    </location>
</feature>
<dbReference type="InterPro" id="IPR010963">
    <property type="entry name" value="PHA_synth_I"/>
</dbReference>
<dbReference type="InterPro" id="IPR000073">
    <property type="entry name" value="AB_hydrolase_1"/>
</dbReference>
<keyword evidence="8" id="KW-1185">Reference proteome</keyword>
<dbReference type="PANTHER" id="PTHR36837:SF5">
    <property type="entry name" value="POLY-3-HYDROXYBUTYRATE SYNTHASE"/>
    <property type="match status" value="1"/>
</dbReference>
<evidence type="ECO:0000256" key="1">
    <source>
        <dbReference type="ARBA" id="ARBA00004496"/>
    </source>
</evidence>
<sequence>MGPKWGVQLLRKATKGSAIMCPPADEKGKAGPKPAEAPFAELPAVPDFEAMAQNMGKLVEQAGKVTAAYLKPIERGEAKTGQADEASEMVKVLGRVAERWVSDPQKIIEAQGAITSDFLSLWSSTLKRLGGEQVEPVIAPEKRDARFADPEWDSHPVFDFVKQAYLLTTRWAEGMVEQADELDPHTRDKARFYVKQIAGALSPSNFVATNPELLRETMAQNGENLVRGMKMLAEDVEAGGGELKIRQSDAGAFQVGVNIATTPGKVIYRNDIIELIQYAPATETVLKRPLLIVPPWINKFYILDLNAEKSFIRWCVSQGLTVFCISWVNPDHRHALKDFESYMREGIFAALEAIEQVTGEKQVSTIGYCVGGTLLGVTLAYMAATRDKRIASATFFTTQVDFSHAGELSVFVDEEQIRAVEEQMAERGYLDGSRMSGAFNMLRPNDLIWSYAVNNYLKGKAPTPFDLLYWNSDSTRMPAANHSFYLRNCYLENKLSKGEMRLGGKRLDLKKVKIPVYNLATREDHIAPAKSVFLGSQTFGGPVDYVMAGSGHIAGVVNPPNKVKYQYWTGPKPEGAFEDWMKKTEEHPGSWWPHWLGWLEKQAPKRVKPRIPGEGPLPALEDAPGSYVKIKA</sequence>
<dbReference type="AlphaFoldDB" id="A0A1H7HS99"/>
<gene>
    <name evidence="7" type="ORF">SAMN04515666_101746</name>
</gene>
<dbReference type="GO" id="GO:0016746">
    <property type="term" value="F:acyltransferase activity"/>
    <property type="evidence" value="ECO:0007669"/>
    <property type="project" value="UniProtKB-KW"/>
</dbReference>
<evidence type="ECO:0000313" key="8">
    <source>
        <dbReference type="Proteomes" id="UP000199664"/>
    </source>
</evidence>
<name>A0A1H7HS99_9HYPH</name>
<evidence type="ECO:0000259" key="6">
    <source>
        <dbReference type="Pfam" id="PF07167"/>
    </source>
</evidence>
<dbReference type="NCBIfam" id="TIGR01838">
    <property type="entry name" value="PHA_synth_I"/>
    <property type="match status" value="1"/>
</dbReference>
<dbReference type="SUPFAM" id="SSF53474">
    <property type="entry name" value="alpha/beta-Hydrolases"/>
    <property type="match status" value="1"/>
</dbReference>
<dbReference type="GO" id="GO:0005737">
    <property type="term" value="C:cytoplasm"/>
    <property type="evidence" value="ECO:0007669"/>
    <property type="project" value="UniProtKB-SubCell"/>
</dbReference>
<dbReference type="PANTHER" id="PTHR36837">
    <property type="entry name" value="POLY(3-HYDROXYALKANOATE) POLYMERASE SUBUNIT PHAC"/>
    <property type="match status" value="1"/>
</dbReference>
<feature type="domain" description="AB hydrolase-1" evidence="5">
    <location>
        <begin position="317"/>
        <end position="558"/>
    </location>
</feature>
<accession>A0A1H7HS99</accession>
<dbReference type="Proteomes" id="UP000199664">
    <property type="component" value="Unassembled WGS sequence"/>
</dbReference>
<dbReference type="Pfam" id="PF07167">
    <property type="entry name" value="PhaC_N"/>
    <property type="match status" value="1"/>
</dbReference>
<organism evidence="7 8">
    <name type="scientific">Bosea lupini</name>
    <dbReference type="NCBI Taxonomy" id="1036779"/>
    <lineage>
        <taxon>Bacteria</taxon>
        <taxon>Pseudomonadati</taxon>
        <taxon>Pseudomonadota</taxon>
        <taxon>Alphaproteobacteria</taxon>
        <taxon>Hyphomicrobiales</taxon>
        <taxon>Boseaceae</taxon>
        <taxon>Bosea</taxon>
    </lineage>
</organism>
<evidence type="ECO:0000256" key="4">
    <source>
        <dbReference type="ARBA" id="ARBA00023315"/>
    </source>
</evidence>
<comment type="subcellular location">
    <subcellularLocation>
        <location evidence="1">Cytoplasm</location>
    </subcellularLocation>
</comment>
<dbReference type="Pfam" id="PF00561">
    <property type="entry name" value="Abhydrolase_1"/>
    <property type="match status" value="1"/>
</dbReference>
<proteinExistence type="predicted"/>
<evidence type="ECO:0000256" key="3">
    <source>
        <dbReference type="ARBA" id="ARBA00022679"/>
    </source>
</evidence>
<dbReference type="EMBL" id="FOAN01000001">
    <property type="protein sequence ID" value="SEK53129.1"/>
    <property type="molecule type" value="Genomic_DNA"/>
</dbReference>
<keyword evidence="3" id="KW-0808">Transferase</keyword>
<dbReference type="InterPro" id="IPR051321">
    <property type="entry name" value="PHA/PHB_synthase"/>
</dbReference>
<dbReference type="Gene3D" id="3.40.50.1820">
    <property type="entry name" value="alpha/beta hydrolase"/>
    <property type="match status" value="1"/>
</dbReference>
<dbReference type="GO" id="GO:0042619">
    <property type="term" value="P:poly-hydroxybutyrate biosynthetic process"/>
    <property type="evidence" value="ECO:0007669"/>
    <property type="project" value="InterPro"/>
</dbReference>
<evidence type="ECO:0000256" key="2">
    <source>
        <dbReference type="ARBA" id="ARBA00022490"/>
    </source>
</evidence>